<gene>
    <name evidence="2" type="ORF">BCR34DRAFT_575228</name>
</gene>
<organism evidence="2 3">
    <name type="scientific">Clohesyomyces aquaticus</name>
    <dbReference type="NCBI Taxonomy" id="1231657"/>
    <lineage>
        <taxon>Eukaryota</taxon>
        <taxon>Fungi</taxon>
        <taxon>Dikarya</taxon>
        <taxon>Ascomycota</taxon>
        <taxon>Pezizomycotina</taxon>
        <taxon>Dothideomycetes</taxon>
        <taxon>Pleosporomycetidae</taxon>
        <taxon>Pleosporales</taxon>
        <taxon>Lindgomycetaceae</taxon>
        <taxon>Clohesyomyces</taxon>
    </lineage>
</organism>
<feature type="transmembrane region" description="Helical" evidence="1">
    <location>
        <begin position="46"/>
        <end position="67"/>
    </location>
</feature>
<evidence type="ECO:0000313" key="3">
    <source>
        <dbReference type="Proteomes" id="UP000193144"/>
    </source>
</evidence>
<evidence type="ECO:0000256" key="1">
    <source>
        <dbReference type="SAM" id="Phobius"/>
    </source>
</evidence>
<dbReference type="EMBL" id="MCFA01000175">
    <property type="protein sequence ID" value="ORY01035.1"/>
    <property type="molecule type" value="Genomic_DNA"/>
</dbReference>
<dbReference type="AlphaFoldDB" id="A0A1Y1YTY3"/>
<dbReference type="STRING" id="1231657.A0A1Y1YTY3"/>
<evidence type="ECO:0000313" key="2">
    <source>
        <dbReference type="EMBL" id="ORY01035.1"/>
    </source>
</evidence>
<keyword evidence="1" id="KW-1133">Transmembrane helix</keyword>
<accession>A0A1Y1YTY3</accession>
<keyword evidence="1" id="KW-0472">Membrane</keyword>
<comment type="caution">
    <text evidence="2">The sequence shown here is derived from an EMBL/GenBank/DDBJ whole genome shotgun (WGS) entry which is preliminary data.</text>
</comment>
<keyword evidence="1" id="KW-0812">Transmembrane</keyword>
<name>A0A1Y1YTY3_9PLEO</name>
<dbReference type="OrthoDB" id="3785460at2759"/>
<protein>
    <submittedName>
        <fullName evidence="2">Uncharacterized protein</fullName>
    </submittedName>
</protein>
<proteinExistence type="predicted"/>
<dbReference type="Proteomes" id="UP000193144">
    <property type="component" value="Unassembled WGS sequence"/>
</dbReference>
<keyword evidence="3" id="KW-1185">Reference proteome</keyword>
<reference evidence="2 3" key="1">
    <citation type="submission" date="2016-07" db="EMBL/GenBank/DDBJ databases">
        <title>Pervasive Adenine N6-methylation of Active Genes in Fungi.</title>
        <authorList>
            <consortium name="DOE Joint Genome Institute"/>
            <person name="Mondo S.J."/>
            <person name="Dannebaum R.O."/>
            <person name="Kuo R.C."/>
            <person name="Labutti K."/>
            <person name="Haridas S."/>
            <person name="Kuo A."/>
            <person name="Salamov A."/>
            <person name="Ahrendt S.R."/>
            <person name="Lipzen A."/>
            <person name="Sullivan W."/>
            <person name="Andreopoulos W.B."/>
            <person name="Clum A."/>
            <person name="Lindquist E."/>
            <person name="Daum C."/>
            <person name="Ramamoorthy G.K."/>
            <person name="Gryganskyi A."/>
            <person name="Culley D."/>
            <person name="Magnuson J.K."/>
            <person name="James T.Y."/>
            <person name="O'Malley M.A."/>
            <person name="Stajich J.E."/>
            <person name="Spatafora J.W."/>
            <person name="Visel A."/>
            <person name="Grigoriev I.V."/>
        </authorList>
    </citation>
    <scope>NUCLEOTIDE SEQUENCE [LARGE SCALE GENOMIC DNA]</scope>
    <source>
        <strain evidence="2 3">CBS 115471</strain>
    </source>
</reference>
<sequence>MHKRHDADIERDIMDAIKHNALFPRSGGGGGSQTPYHPAPSVGHEIGIICGGVGSMLVGALLFYTWWRFKLARDIRSEDDRVRGLKRKGLLDDEMRSAAMRERDALGEKKEFVVG</sequence>